<organism evidence="3 4">
    <name type="scientific">Roseovarius halotolerans</name>
    <dbReference type="NCBI Taxonomy" id="505353"/>
    <lineage>
        <taxon>Bacteria</taxon>
        <taxon>Pseudomonadati</taxon>
        <taxon>Pseudomonadota</taxon>
        <taxon>Alphaproteobacteria</taxon>
        <taxon>Rhodobacterales</taxon>
        <taxon>Roseobacteraceae</taxon>
        <taxon>Roseovarius</taxon>
    </lineage>
</organism>
<feature type="chain" id="PRO_5012846718" evidence="1">
    <location>
        <begin position="28"/>
        <end position="350"/>
    </location>
</feature>
<name>A0A1X6YAI1_9RHOB</name>
<dbReference type="GO" id="GO:0022857">
    <property type="term" value="F:transmembrane transporter activity"/>
    <property type="evidence" value="ECO:0007669"/>
    <property type="project" value="InterPro"/>
</dbReference>
<evidence type="ECO:0000256" key="1">
    <source>
        <dbReference type="SAM" id="SignalP"/>
    </source>
</evidence>
<dbReference type="AlphaFoldDB" id="A0A1X6YAI1"/>
<dbReference type="Proteomes" id="UP000193207">
    <property type="component" value="Unassembled WGS sequence"/>
</dbReference>
<dbReference type="Gene3D" id="3.40.190.10">
    <property type="entry name" value="Periplasmic binding protein-like II"/>
    <property type="match status" value="1"/>
</dbReference>
<accession>A0A1X6YAI1</accession>
<evidence type="ECO:0000313" key="3">
    <source>
        <dbReference type="EMBL" id="SLN15181.1"/>
    </source>
</evidence>
<dbReference type="Gene3D" id="3.40.190.100">
    <property type="entry name" value="Glycine betaine-binding periplasmic protein, domain 2"/>
    <property type="match status" value="1"/>
</dbReference>
<keyword evidence="1" id="KW-0732">Signal</keyword>
<sequence>MINKKAILKTTTTMAVAALVAMPAATAAQEKSMPGEGVSIDMARAGWDTGWWQAEIYSQLLQELGYEVSRITTLDNPPFYQTVAQGDVDLWVNGWFPLHNSYEDAFENGAEKIGYVAKGGALQGYLIDKKTAEEHDITYVSDITKDENQELFDADGDGKADLVACPPGWGCETVISHHFEAYEWGDDFNAIKAGYSASMADALGRFQSGEPIFFYTWTPNWTVGELTPGEDVVWLQMKETKLPEDQADLADATTVEDLEGCRGEQPCDLGWPANDIRPVANSEFLEENPAAAELLRQASIPISAIFDQNAKMNEGADSPEDLEQQASAWIENNRDKVDGWLDAARDAASM</sequence>
<proteinExistence type="predicted"/>
<dbReference type="RefSeq" id="WP_085816067.1">
    <property type="nucleotide sequence ID" value="NZ_FWFU01000001.1"/>
</dbReference>
<evidence type="ECO:0000259" key="2">
    <source>
        <dbReference type="Pfam" id="PF04069"/>
    </source>
</evidence>
<dbReference type="GO" id="GO:0043190">
    <property type="term" value="C:ATP-binding cassette (ABC) transporter complex"/>
    <property type="evidence" value="ECO:0007669"/>
    <property type="project" value="InterPro"/>
</dbReference>
<keyword evidence="4" id="KW-1185">Reference proteome</keyword>
<dbReference type="NCBIfam" id="NF008334">
    <property type="entry name" value="PRK11119.1"/>
    <property type="match status" value="1"/>
</dbReference>
<dbReference type="InterPro" id="IPR007210">
    <property type="entry name" value="ABC_Gly_betaine_transp_sub-bd"/>
</dbReference>
<dbReference type="CDD" id="cd13638">
    <property type="entry name" value="PBP2_EcProx_like"/>
    <property type="match status" value="1"/>
</dbReference>
<protein>
    <submittedName>
        <fullName evidence="3">Glycine betaine-binding periplasmic protein</fullName>
    </submittedName>
</protein>
<gene>
    <name evidence="3" type="primary">proX</name>
    <name evidence="3" type="ORF">ROH8110_00362</name>
</gene>
<dbReference type="OrthoDB" id="9787902at2"/>
<dbReference type="SUPFAM" id="SSF53850">
    <property type="entry name" value="Periplasmic binding protein-like II"/>
    <property type="match status" value="1"/>
</dbReference>
<dbReference type="EMBL" id="FWFU01000001">
    <property type="protein sequence ID" value="SLN15181.1"/>
    <property type="molecule type" value="Genomic_DNA"/>
</dbReference>
<dbReference type="Pfam" id="PF04069">
    <property type="entry name" value="OpuAC"/>
    <property type="match status" value="1"/>
</dbReference>
<feature type="signal peptide" evidence="1">
    <location>
        <begin position="1"/>
        <end position="27"/>
    </location>
</feature>
<evidence type="ECO:0000313" key="4">
    <source>
        <dbReference type="Proteomes" id="UP000193207"/>
    </source>
</evidence>
<feature type="domain" description="ABC-type glycine betaine transport system substrate-binding" evidence="2">
    <location>
        <begin position="39"/>
        <end position="331"/>
    </location>
</feature>
<reference evidence="3 4" key="1">
    <citation type="submission" date="2017-03" db="EMBL/GenBank/DDBJ databases">
        <authorList>
            <person name="Afonso C.L."/>
            <person name="Miller P.J."/>
            <person name="Scott M.A."/>
            <person name="Spackman E."/>
            <person name="Goraichik I."/>
            <person name="Dimitrov K.M."/>
            <person name="Suarez D.L."/>
            <person name="Swayne D.E."/>
        </authorList>
    </citation>
    <scope>NUCLEOTIDE SEQUENCE [LARGE SCALE GENOMIC DNA]</scope>
    <source>
        <strain evidence="3 4">CECT 8110</strain>
    </source>
</reference>